<gene>
    <name evidence="8" type="ORF">GQF01_09825</name>
</gene>
<proteinExistence type="inferred from homology"/>
<evidence type="ECO:0000313" key="9">
    <source>
        <dbReference type="Proteomes" id="UP000481087"/>
    </source>
</evidence>
<accession>A0A6L8UWE4</accession>
<feature type="transmembrane region" description="Helical" evidence="6">
    <location>
        <begin position="230"/>
        <end position="252"/>
    </location>
</feature>
<evidence type="ECO:0000256" key="5">
    <source>
        <dbReference type="ARBA" id="ARBA00023136"/>
    </source>
</evidence>
<feature type="transmembrane region" description="Helical" evidence="6">
    <location>
        <begin position="615"/>
        <end position="637"/>
    </location>
</feature>
<keyword evidence="3 6" id="KW-0812">Transmembrane</keyword>
<protein>
    <submittedName>
        <fullName evidence="8">FtsX-like permease family protein</fullName>
    </submittedName>
</protein>
<keyword evidence="9" id="KW-1185">Reference proteome</keyword>
<evidence type="ECO:0000256" key="3">
    <source>
        <dbReference type="ARBA" id="ARBA00022692"/>
    </source>
</evidence>
<comment type="similarity">
    <text evidence="6">Belongs to the ABC-4 integral membrane protein family.</text>
</comment>
<evidence type="ECO:0000313" key="8">
    <source>
        <dbReference type="EMBL" id="MZQ82405.1"/>
    </source>
</evidence>
<keyword evidence="4 6" id="KW-1133">Transmembrane helix</keyword>
<reference evidence="8 9" key="1">
    <citation type="submission" date="2019-12" db="EMBL/GenBank/DDBJ databases">
        <title>Paenibacillus sp. nov. sp. isolated from soil.</title>
        <authorList>
            <person name="Kim J."/>
            <person name="Jeong S.E."/>
            <person name="Jung H.S."/>
            <person name="Jeon C.O."/>
        </authorList>
    </citation>
    <scope>NUCLEOTIDE SEQUENCE [LARGE SCALE GENOMIC DNA]</scope>
    <source>
        <strain evidence="8 9">5J-6</strain>
    </source>
</reference>
<dbReference type="RefSeq" id="WP_161406629.1">
    <property type="nucleotide sequence ID" value="NZ_WTUZ01000014.1"/>
</dbReference>
<dbReference type="EMBL" id="WTUZ01000014">
    <property type="protein sequence ID" value="MZQ82405.1"/>
    <property type="molecule type" value="Genomic_DNA"/>
</dbReference>
<evidence type="ECO:0000256" key="2">
    <source>
        <dbReference type="ARBA" id="ARBA00022475"/>
    </source>
</evidence>
<feature type="transmembrane region" description="Helical" evidence="6">
    <location>
        <begin position="157"/>
        <end position="175"/>
    </location>
</feature>
<dbReference type="GO" id="GO:0055085">
    <property type="term" value="P:transmembrane transport"/>
    <property type="evidence" value="ECO:0007669"/>
    <property type="project" value="UniProtKB-UniRule"/>
</dbReference>
<keyword evidence="2 6" id="KW-1003">Cell membrane</keyword>
<name>A0A6L8UWE4_9BACL</name>
<dbReference type="GO" id="GO:0005886">
    <property type="term" value="C:plasma membrane"/>
    <property type="evidence" value="ECO:0007669"/>
    <property type="project" value="UniProtKB-SubCell"/>
</dbReference>
<feature type="transmembrane region" description="Helical" evidence="6">
    <location>
        <begin position="585"/>
        <end position="603"/>
    </location>
</feature>
<sequence length="648" mass="72477">MSINQLIFQNLKANIKHYYLYIFALMFSVALYFAFVTLQYDPALDQTRGSIKGAAAIKSASVLLIAIVAIFNLYANNIFVKRRSKEIGLLQLIGMTKTSIFRILSTENFILYFSSLLIGSFIGFSVSKLILMVLFQITGVNAIATLHFSTQALVQTLVVFVAVYLLIMLVNYVFIKRQTILSLFRASTSTEIKVKRMSYTEAVLGLIGLALILLGYYVSSKLFGGDFTTMVELFSAMIFILASVIIGSYLFYRGSVRMLLNVIRKKRNGYLNVREVLSLSSIMFRMKSNALLLTVITTVSALAIALLSLSYIAYYSAEKTAKNDVPAHFSIIQKEDADKFKAALDGRHISHSDTNIEVIQTKANIKGILAGNMNGLMVDPSSMMLSVISDVNTPFYNVTPEQTIFTGTNDLLSKFMSFKEAGQIELAGQQRTTPLTYLGSKKTSLVSWYFTNGGMPVAIVDDSVFQRLKQDLVPSLQKKSATYQGIDIVNGAELQTANQIFGELGLDIDDRGDSRLTSMLNQKNRMGLTMFIVGFLGLTFLITSGCILYFKQMDESEDEKPTYTILRKLGYTQEDLLKGIRRKQLFNFGIPLVVGLSHSYFAVQSGWFMFGAELWTPMILVMVLYTALYSVFGFLSVQHYKKVIRRAL</sequence>
<dbReference type="Pfam" id="PF02687">
    <property type="entry name" value="FtsX"/>
    <property type="match status" value="1"/>
</dbReference>
<evidence type="ECO:0000256" key="6">
    <source>
        <dbReference type="PIRNR" id="PIRNR018968"/>
    </source>
</evidence>
<dbReference type="InterPro" id="IPR003838">
    <property type="entry name" value="ABC3_permease_C"/>
</dbReference>
<feature type="transmembrane region" description="Helical" evidence="6">
    <location>
        <begin position="196"/>
        <end position="218"/>
    </location>
</feature>
<feature type="transmembrane region" description="Helical" evidence="6">
    <location>
        <begin position="290"/>
        <end position="314"/>
    </location>
</feature>
<organism evidence="8 9">
    <name type="scientific">Paenibacillus silvestris</name>
    <dbReference type="NCBI Taxonomy" id="2606219"/>
    <lineage>
        <taxon>Bacteria</taxon>
        <taxon>Bacillati</taxon>
        <taxon>Bacillota</taxon>
        <taxon>Bacilli</taxon>
        <taxon>Bacillales</taxon>
        <taxon>Paenibacillaceae</taxon>
        <taxon>Paenibacillus</taxon>
    </lineage>
</organism>
<dbReference type="InterPro" id="IPR027022">
    <property type="entry name" value="ABC_permease_BceB-typ"/>
</dbReference>
<feature type="domain" description="ABC3 transporter permease C-terminal" evidence="7">
    <location>
        <begin position="60"/>
        <end position="178"/>
    </location>
</feature>
<dbReference type="Proteomes" id="UP000481087">
    <property type="component" value="Unassembled WGS sequence"/>
</dbReference>
<dbReference type="AlphaFoldDB" id="A0A6L8UWE4"/>
<comment type="subcellular location">
    <subcellularLocation>
        <location evidence="1 6">Cell membrane</location>
        <topology evidence="1 6">Multi-pass membrane protein</topology>
    </subcellularLocation>
</comment>
<feature type="transmembrane region" description="Helical" evidence="6">
    <location>
        <begin position="55"/>
        <end position="75"/>
    </location>
</feature>
<evidence type="ECO:0000259" key="7">
    <source>
        <dbReference type="Pfam" id="PF02687"/>
    </source>
</evidence>
<feature type="transmembrane region" description="Helical" evidence="6">
    <location>
        <begin position="109"/>
        <end position="137"/>
    </location>
</feature>
<evidence type="ECO:0000256" key="1">
    <source>
        <dbReference type="ARBA" id="ARBA00004651"/>
    </source>
</evidence>
<dbReference type="PANTHER" id="PTHR46795:SF3">
    <property type="entry name" value="ABC TRANSPORTER PERMEASE"/>
    <property type="match status" value="1"/>
</dbReference>
<keyword evidence="6" id="KW-0813">Transport</keyword>
<feature type="transmembrane region" description="Helical" evidence="6">
    <location>
        <begin position="528"/>
        <end position="550"/>
    </location>
</feature>
<dbReference type="PIRSF" id="PIRSF018968">
    <property type="entry name" value="ABC_permease_BceB"/>
    <property type="match status" value="1"/>
</dbReference>
<comment type="caution">
    <text evidence="8">The sequence shown here is derived from an EMBL/GenBank/DDBJ whole genome shotgun (WGS) entry which is preliminary data.</text>
</comment>
<dbReference type="PANTHER" id="PTHR46795">
    <property type="entry name" value="ABC TRANSPORTER PERMEASE-RELATED-RELATED"/>
    <property type="match status" value="1"/>
</dbReference>
<evidence type="ECO:0000256" key="4">
    <source>
        <dbReference type="ARBA" id="ARBA00022989"/>
    </source>
</evidence>
<keyword evidence="5 6" id="KW-0472">Membrane</keyword>
<dbReference type="InterPro" id="IPR052536">
    <property type="entry name" value="ABC-4_Integral_Memb_Prot"/>
</dbReference>
<feature type="transmembrane region" description="Helical" evidence="6">
    <location>
        <begin position="18"/>
        <end position="35"/>
    </location>
</feature>